<evidence type="ECO:0000313" key="3">
    <source>
        <dbReference type="Proteomes" id="UP000277204"/>
    </source>
</evidence>
<keyword evidence="3" id="KW-1185">Reference proteome</keyword>
<reference evidence="2 3" key="1">
    <citation type="submission" date="2018-11" db="EMBL/GenBank/DDBJ databases">
        <authorList>
            <consortium name="Pathogen Informatics"/>
        </authorList>
    </citation>
    <scope>NUCLEOTIDE SEQUENCE [LARGE SCALE GENOMIC DNA]</scope>
    <source>
        <strain evidence="2 3">Zambia</strain>
    </source>
</reference>
<evidence type="ECO:0000313" key="2">
    <source>
        <dbReference type="EMBL" id="VDO51610.1"/>
    </source>
</evidence>
<dbReference type="EMBL" id="UZAI01000344">
    <property type="protein sequence ID" value="VDO51610.1"/>
    <property type="molecule type" value="Genomic_DNA"/>
</dbReference>
<sequence>MESSRPKEERKTKEHITPGNGNKHEKNEQELDGIRKEGPGQSGLENAGRWPMVHWELLLYDLPFLSYALSINYYLPHSQPYLANSCTSIVFHFMIRYGLSGWYINPVCLKYMIYITEADIGVLDITGWARRKAGSIRTLDCSYGFYTSSVRSIIQCSLVSGMITYTLTGYSGHKL</sequence>
<feature type="region of interest" description="Disordered" evidence="1">
    <location>
        <begin position="1"/>
        <end position="43"/>
    </location>
</feature>
<name>A0A183LCL0_9TREM</name>
<evidence type="ECO:0000256" key="1">
    <source>
        <dbReference type="SAM" id="MobiDB-lite"/>
    </source>
</evidence>
<organism evidence="2 3">
    <name type="scientific">Schistosoma margrebowiei</name>
    <dbReference type="NCBI Taxonomy" id="48269"/>
    <lineage>
        <taxon>Eukaryota</taxon>
        <taxon>Metazoa</taxon>
        <taxon>Spiralia</taxon>
        <taxon>Lophotrochozoa</taxon>
        <taxon>Platyhelminthes</taxon>
        <taxon>Trematoda</taxon>
        <taxon>Digenea</taxon>
        <taxon>Strigeidida</taxon>
        <taxon>Schistosomatoidea</taxon>
        <taxon>Schistosomatidae</taxon>
        <taxon>Schistosoma</taxon>
    </lineage>
</organism>
<feature type="compositionally biased region" description="Basic and acidic residues" evidence="1">
    <location>
        <begin position="1"/>
        <end position="38"/>
    </location>
</feature>
<dbReference type="AlphaFoldDB" id="A0A183LCL0"/>
<accession>A0A183LCL0</accession>
<dbReference type="Proteomes" id="UP000277204">
    <property type="component" value="Unassembled WGS sequence"/>
</dbReference>
<gene>
    <name evidence="2" type="ORF">SMRZ_LOCUS1535</name>
</gene>
<protein>
    <submittedName>
        <fullName evidence="2">Uncharacterized protein</fullName>
    </submittedName>
</protein>
<proteinExistence type="predicted"/>